<protein>
    <recommendedName>
        <fullName evidence="7">C2 domain-containing protein</fullName>
    </recommendedName>
</protein>
<dbReference type="SMART" id="SM01201">
    <property type="entry name" value="FerB"/>
    <property type="match status" value="1"/>
</dbReference>
<feature type="domain" description="C2" evidence="7">
    <location>
        <begin position="2181"/>
        <end position="2327"/>
    </location>
</feature>
<dbReference type="Proteomes" id="UP000215902">
    <property type="component" value="Unassembled WGS sequence"/>
</dbReference>
<dbReference type="PROSITE" id="PS50004">
    <property type="entry name" value="C2"/>
    <property type="match status" value="5"/>
</dbReference>
<gene>
    <name evidence="8" type="ORF">BOX15_Mlig021808g2</name>
</gene>
<feature type="domain" description="C2" evidence="7">
    <location>
        <begin position="22"/>
        <end position="144"/>
    </location>
</feature>
<feature type="transmembrane region" description="Helical" evidence="6">
    <location>
        <begin position="2448"/>
        <end position="2468"/>
    </location>
</feature>
<reference evidence="8 9" key="1">
    <citation type="submission" date="2017-06" db="EMBL/GenBank/DDBJ databases">
        <title>A platform for efficient transgenesis in Macrostomum lignano, a flatworm model organism for stem cell research.</title>
        <authorList>
            <person name="Berezikov E."/>
        </authorList>
    </citation>
    <scope>NUCLEOTIDE SEQUENCE [LARGE SCALE GENOMIC DNA]</scope>
    <source>
        <strain evidence="8">DV1</strain>
        <tissue evidence="8">Whole organism</tissue>
    </source>
</reference>
<evidence type="ECO:0000256" key="6">
    <source>
        <dbReference type="SAM" id="Phobius"/>
    </source>
</evidence>
<dbReference type="EMBL" id="NIVC01000684">
    <property type="protein sequence ID" value="PAA78493.1"/>
    <property type="molecule type" value="Genomic_DNA"/>
</dbReference>
<keyword evidence="5 6" id="KW-0472">Membrane</keyword>
<evidence type="ECO:0000256" key="2">
    <source>
        <dbReference type="ARBA" id="ARBA00022692"/>
    </source>
</evidence>
<evidence type="ECO:0000256" key="3">
    <source>
        <dbReference type="ARBA" id="ARBA00022737"/>
    </source>
</evidence>
<organism evidence="8 9">
    <name type="scientific">Macrostomum lignano</name>
    <dbReference type="NCBI Taxonomy" id="282301"/>
    <lineage>
        <taxon>Eukaryota</taxon>
        <taxon>Metazoa</taxon>
        <taxon>Spiralia</taxon>
        <taxon>Lophotrochozoa</taxon>
        <taxon>Platyhelminthes</taxon>
        <taxon>Rhabditophora</taxon>
        <taxon>Macrostomorpha</taxon>
        <taxon>Macrostomida</taxon>
        <taxon>Macrostomidae</taxon>
        <taxon>Macrostomum</taxon>
    </lineage>
</organism>
<dbReference type="PANTHER" id="PTHR12546:SF33">
    <property type="entry name" value="SPERM VESICLE FUSION PROTEIN FER-1"/>
    <property type="match status" value="1"/>
</dbReference>
<dbReference type="InterPro" id="IPR035892">
    <property type="entry name" value="C2_domain_sf"/>
</dbReference>
<dbReference type="InterPro" id="IPR037725">
    <property type="entry name" value="C2F_Ferlin"/>
</dbReference>
<evidence type="ECO:0000256" key="4">
    <source>
        <dbReference type="ARBA" id="ARBA00022989"/>
    </source>
</evidence>
<evidence type="ECO:0000256" key="1">
    <source>
        <dbReference type="ARBA" id="ARBA00004167"/>
    </source>
</evidence>
<dbReference type="CDD" id="cd04037">
    <property type="entry name" value="C2E_Ferlin"/>
    <property type="match status" value="1"/>
</dbReference>
<dbReference type="SMART" id="SM00239">
    <property type="entry name" value="C2"/>
    <property type="match status" value="4"/>
</dbReference>
<dbReference type="GO" id="GO:0061025">
    <property type="term" value="P:membrane fusion"/>
    <property type="evidence" value="ECO:0007669"/>
    <property type="project" value="TreeGrafter"/>
</dbReference>
<comment type="subcellular location">
    <subcellularLocation>
        <location evidence="1">Membrane</location>
        <topology evidence="1">Single-pass membrane protein</topology>
    </subcellularLocation>
</comment>
<evidence type="ECO:0000256" key="5">
    <source>
        <dbReference type="ARBA" id="ARBA00023136"/>
    </source>
</evidence>
<keyword evidence="3" id="KW-0677">Repeat</keyword>
<dbReference type="PANTHER" id="PTHR12546">
    <property type="entry name" value="FER-1-LIKE"/>
    <property type="match status" value="1"/>
</dbReference>
<evidence type="ECO:0000259" key="7">
    <source>
        <dbReference type="PROSITE" id="PS50004"/>
    </source>
</evidence>
<dbReference type="OrthoDB" id="270970at2759"/>
<accession>A0A267FXM2</accession>
<dbReference type="Pfam" id="PF16165">
    <property type="entry name" value="Ferlin_C"/>
    <property type="match status" value="1"/>
</dbReference>
<dbReference type="InterPro" id="IPR037721">
    <property type="entry name" value="Ferlin"/>
</dbReference>
<feature type="domain" description="C2" evidence="7">
    <location>
        <begin position="1179"/>
        <end position="1312"/>
    </location>
</feature>
<name>A0A267FXM2_9PLAT</name>
<dbReference type="InterPro" id="IPR032362">
    <property type="entry name" value="Ferlin_C"/>
</dbReference>
<proteinExistence type="predicted"/>
<dbReference type="InterPro" id="IPR055072">
    <property type="entry name" value="Ferlin_DSRM"/>
</dbReference>
<sequence>MEAMTDLIKADHDSKEETKRNILLETFDSIRDDLRRGTHLFAIKVRVVSGRQIQGSNISPKVCILFKKQKRWTQRDTNSTNEPFWGENFYFNCVTDVEDLLRENVTFRVVNSRVLRRNLVIGEFQLSLVLVAGEKSRSMFNRWLALVDQNDPSSVCKGFLKICVALIFPNEQEVHWPDPLAFDSVKEDTEVSVLTCSGHQFLKMTFIMAVYLMQDIPRYDFKGRKVTDVAIALSFAGNTVTSEPLSLPDEIVSEPYQIKKELRLTISWPSMCDKIILTLLSVSGKEYCPLCSHTFFVRDIAVESYSSLKHNVRPGMPQVENELHLETNKNPKGTKNARKPVFVQKRKDKKEGFMPMIGPCFVNMYGAPLDLMEDKVEPGYIESLNSGVIEGCAYRGRMFVRLQSEFCDSTNEATDVKDLYIGTKEQRDLLSFAKSNTFLLFGMISSVPMISDAKSAMQFEVSIGHNGLNSLSPVTHAHPFPSTSFCANPKEILKTQRILSGHSYSTLSLDNGKPAFLVESTWEDIRYRIHFYNFILFLENKWEKKKNPILMSYKLGLCRRRTLNSIRHICHEMIQHVDSAHIPTNSSNEAGLNDMDRSWRGIREQQINNIKKKLSALHNCALSYSTSSLSEIAKVARILCERLPDVSLLLDNIKKEPQLSIPDVFIYLLVNNERRAYARLPVSSIYYCQADAVQSNPVDSMNNSNVDYTYYRGSAANRMMTVFLKMIPGLRGFNEDEYWPLPGMIRMKLLFGLASTMRNGVLPPVDYYGVIYEYTKLSGFMDSLCSGSQKNDSITFKTDSSGINIVESSCSLLKSKPTQDRDSSKTSWRWKGNWTTWLDTSVVVSSTAETAFDFVYMVHMRDKAKEMKDSLPEWKFIGYFTEEMDRIVAAGNQLDKNFAMDTKKWTVILEKNPITGQELGWIEVHGSEEYCKDIHFCEKDISTTVRLDSNFARKLLQRKRRRNDIVFTESITLTYSKLRNGNWSVSRVCRFDGWKNIMDLDKEAIRCWNHMQNLAPMSLDLPVHLATDDLRTTGGDSEYIQDSHSLKTFTWIDDWQQLMLPRIKDDRFVDIVFERRKILCDIINKEVDSLNGNNEEFQRWSEFSSSVTDGIFHLNQQKGDRVKRIRKRRLIEPTEVSLSLQSTKRDSVVKLAPYPSFTVQRRVGKKSRLCCLFDSIEHIPTPITVTAVVNTQYISRWEMRCYFHEARDLAIAEDKNQLYLYAILSISGSSAATSIIKNDFHTQLWRWNETIIFRNLVFHEHEDQVFASPPMMVIEFFRKLPIHNDMFLGRCIIDSDNFVVQLENERHTEDQLPVLQWYKVHLRGIEDAGCVLAGFHFRCLNTLRPSNKIFENSILTPPEKNMEELFKQDRVVLDNRKRFEIPAEILPVLVPHVLKITSWGLRELRKYMLSRVSNPTIEFRVGHNVLQTETLKYDKSPTFVNRSHSMLIYLPLEVSYLPELFMVVRDSRAFGRAPLIGMTRIPLHKCRFKDSAQLDELEPDEINFFIDTMCGNIRSTSNTESTYDSLRMPIKVDFSREFFFLFEPPSQLAFRRNFRTDEYDPVLKKYEEKPTIFRQLKGALFNLFLSSGDQKVIEDSQSANIDYKMVIGDETLSKTKPDWWCKYYLSKTNSLAKAINYLEGDKLEFYYTKLENAVVEIGETSSYFYNQNRYMKVCQMLTSELTAEPLNEENCFLSRENREESRSRLYQVQYNGFEDVFESINLMRCNQMTSDEENRVCGIFLGKVRLYYLGALVDPYQVEEAMEQLYRTKTQQNVLPYTQLHGTVPKEANRQDCLVRVYVVRALELQAGNMSSLPNSYIEVFMADNKKETQLSSSKANSIEMDSNPVYGRMFELYCIVPFQTRLRVRIMDKSTFLFDEEIGSTTIDLEKRMTTIYRSTCGLPQCYRQAGVNAWRDMDKPSEILSQVCRRFRLEEPHFYTENDIDEGSDNGQVMDETKLLHRYLVFPPGCPKEPYKNRGRYSRYSQLLDDIDGMTANVLPMPTGDSSDGDVPPNMPQPQDLVASSAFNEVLNRRKGNNNDNAVVEDSSIGNENNFEQAPLLERIKERVEHERNSMPKPAPSTFRLEDFDTINEIRGIHLGPSDLEPEICRERLALNILRRLPLVREHVETRPLYSPLQPDIEQGRLEMWVDIFSLSGLKNDEELSATDQDNKQLKAEEMISKLRELLPPPVDISPRDPQPYELRVVVWSVHDVISETDYGAACTGDLYVRAWMEGLGDTQETDVHYNSLDGEGEFNWRFVFQLDYLPHERTICGKQKVSLFNRILTKIPPMLHLQLWDNRRFRFDDFIGSVEVDLSKLAAPTRTKDSCFMRQRWGMDIGMMDQPMPAINKTDDTVNLFEVQRVYGYWPLCTSKSHELSDNKSGAWMVGKLLMELEMLSKEEATLKPAGLGRGEPNQNPHLPDPKRLSIGNSFLATSLAAFRKIFWPNYKWYCIGGVLMIIFVALLVVVIVTTPITTLTGSDAAKPIG</sequence>
<dbReference type="GO" id="GO:0007009">
    <property type="term" value="P:plasma membrane organization"/>
    <property type="evidence" value="ECO:0007669"/>
    <property type="project" value="TreeGrafter"/>
</dbReference>
<keyword evidence="9" id="KW-1185">Reference proteome</keyword>
<dbReference type="SUPFAM" id="SSF49562">
    <property type="entry name" value="C2 domain (Calcium/lipid-binding domain, CaLB)"/>
    <property type="match status" value="5"/>
</dbReference>
<keyword evidence="4 6" id="KW-1133">Transmembrane helix</keyword>
<dbReference type="CDD" id="cd08374">
    <property type="entry name" value="C2F_Ferlin"/>
    <property type="match status" value="1"/>
</dbReference>
<dbReference type="Pfam" id="PF22901">
    <property type="entry name" value="dsrm_Ferlin"/>
    <property type="match status" value="1"/>
</dbReference>
<dbReference type="InterPro" id="IPR012561">
    <property type="entry name" value="Ferlin_B-domain"/>
</dbReference>
<comment type="caution">
    <text evidence="8">The sequence shown here is derived from an EMBL/GenBank/DDBJ whole genome shotgun (WGS) entry which is preliminary data.</text>
</comment>
<keyword evidence="2 6" id="KW-0812">Transmembrane</keyword>
<feature type="domain" description="C2" evidence="7">
    <location>
        <begin position="1375"/>
        <end position="1496"/>
    </location>
</feature>
<evidence type="ECO:0000313" key="8">
    <source>
        <dbReference type="EMBL" id="PAA78493.1"/>
    </source>
</evidence>
<dbReference type="Pfam" id="PF08150">
    <property type="entry name" value="FerB"/>
    <property type="match status" value="1"/>
</dbReference>
<dbReference type="InterPro" id="IPR037724">
    <property type="entry name" value="C2E_Ferlin"/>
</dbReference>
<dbReference type="Pfam" id="PF00168">
    <property type="entry name" value="C2"/>
    <property type="match status" value="5"/>
</dbReference>
<dbReference type="InterPro" id="IPR000008">
    <property type="entry name" value="C2_dom"/>
</dbReference>
<evidence type="ECO:0000313" key="9">
    <source>
        <dbReference type="Proteomes" id="UP000215902"/>
    </source>
</evidence>
<feature type="domain" description="C2" evidence="7">
    <location>
        <begin position="1776"/>
        <end position="1904"/>
    </location>
</feature>
<dbReference type="GO" id="GO:0016020">
    <property type="term" value="C:membrane"/>
    <property type="evidence" value="ECO:0007669"/>
    <property type="project" value="UniProtKB-SubCell"/>
</dbReference>
<dbReference type="Gene3D" id="2.60.40.150">
    <property type="entry name" value="C2 domain"/>
    <property type="match status" value="4"/>
</dbReference>